<organism evidence="2 3">
    <name type="scientific">Dendryphion nanum</name>
    <dbReference type="NCBI Taxonomy" id="256645"/>
    <lineage>
        <taxon>Eukaryota</taxon>
        <taxon>Fungi</taxon>
        <taxon>Dikarya</taxon>
        <taxon>Ascomycota</taxon>
        <taxon>Pezizomycotina</taxon>
        <taxon>Dothideomycetes</taxon>
        <taxon>Pleosporomycetidae</taxon>
        <taxon>Pleosporales</taxon>
        <taxon>Torulaceae</taxon>
        <taxon>Dendryphion</taxon>
    </lineage>
</organism>
<gene>
    <name evidence="2" type="ORF">B0J11DRAFT_174336</name>
</gene>
<dbReference type="Proteomes" id="UP000700596">
    <property type="component" value="Unassembled WGS sequence"/>
</dbReference>
<sequence>MGSPMSHIFWLWFWHGLKGLHSHGFSFLSIFFGRLYCFCQGFTSTSLVVLVMAIVYGCSTLDCLL</sequence>
<reference evidence="2" key="1">
    <citation type="journal article" date="2021" name="Nat. Commun.">
        <title>Genetic determinants of endophytism in the Arabidopsis root mycobiome.</title>
        <authorList>
            <person name="Mesny F."/>
            <person name="Miyauchi S."/>
            <person name="Thiergart T."/>
            <person name="Pickel B."/>
            <person name="Atanasova L."/>
            <person name="Karlsson M."/>
            <person name="Huettel B."/>
            <person name="Barry K.W."/>
            <person name="Haridas S."/>
            <person name="Chen C."/>
            <person name="Bauer D."/>
            <person name="Andreopoulos W."/>
            <person name="Pangilinan J."/>
            <person name="LaButti K."/>
            <person name="Riley R."/>
            <person name="Lipzen A."/>
            <person name="Clum A."/>
            <person name="Drula E."/>
            <person name="Henrissat B."/>
            <person name="Kohler A."/>
            <person name="Grigoriev I.V."/>
            <person name="Martin F.M."/>
            <person name="Hacquard S."/>
        </authorList>
    </citation>
    <scope>NUCLEOTIDE SEQUENCE</scope>
    <source>
        <strain evidence="2">MPI-CAGE-CH-0243</strain>
    </source>
</reference>
<feature type="transmembrane region" description="Helical" evidence="1">
    <location>
        <begin position="35"/>
        <end position="56"/>
    </location>
</feature>
<protein>
    <submittedName>
        <fullName evidence="2">Uncharacterized protein</fullName>
    </submittedName>
</protein>
<keyword evidence="1" id="KW-0812">Transmembrane</keyword>
<accession>A0A9P9IYS0</accession>
<evidence type="ECO:0000256" key="1">
    <source>
        <dbReference type="SAM" id="Phobius"/>
    </source>
</evidence>
<name>A0A9P9IYS0_9PLEO</name>
<proteinExistence type="predicted"/>
<evidence type="ECO:0000313" key="3">
    <source>
        <dbReference type="Proteomes" id="UP000700596"/>
    </source>
</evidence>
<dbReference type="AlphaFoldDB" id="A0A9P9IYS0"/>
<keyword evidence="1" id="KW-1133">Transmembrane helix</keyword>
<comment type="caution">
    <text evidence="2">The sequence shown here is derived from an EMBL/GenBank/DDBJ whole genome shotgun (WGS) entry which is preliminary data.</text>
</comment>
<evidence type="ECO:0000313" key="2">
    <source>
        <dbReference type="EMBL" id="KAH7135905.1"/>
    </source>
</evidence>
<keyword evidence="3" id="KW-1185">Reference proteome</keyword>
<dbReference type="EMBL" id="JAGMWT010000002">
    <property type="protein sequence ID" value="KAH7135905.1"/>
    <property type="molecule type" value="Genomic_DNA"/>
</dbReference>
<keyword evidence="1" id="KW-0472">Membrane</keyword>